<protein>
    <submittedName>
        <fullName evidence="2">Short-chain dehydrogenase</fullName>
    </submittedName>
</protein>
<name>A0ABQ3EPZ0_9HYPH</name>
<dbReference type="Gene3D" id="3.40.50.720">
    <property type="entry name" value="NAD(P)-binding Rossmann-like Domain"/>
    <property type="match status" value="1"/>
</dbReference>
<dbReference type="EMBL" id="BMXE01000008">
    <property type="protein sequence ID" value="GHB44294.1"/>
    <property type="molecule type" value="Genomic_DNA"/>
</dbReference>
<organism evidence="2 3">
    <name type="scientific">Pseudovibrio japonicus</name>
    <dbReference type="NCBI Taxonomy" id="366534"/>
    <lineage>
        <taxon>Bacteria</taxon>
        <taxon>Pseudomonadati</taxon>
        <taxon>Pseudomonadota</taxon>
        <taxon>Alphaproteobacteria</taxon>
        <taxon>Hyphomicrobiales</taxon>
        <taxon>Stappiaceae</taxon>
        <taxon>Pseudovibrio</taxon>
    </lineage>
</organism>
<dbReference type="RefSeq" id="WP_189438298.1">
    <property type="nucleotide sequence ID" value="NZ_BMXE01000008.1"/>
</dbReference>
<reference evidence="3" key="1">
    <citation type="journal article" date="2019" name="Int. J. Syst. Evol. Microbiol.">
        <title>The Global Catalogue of Microorganisms (GCM) 10K type strain sequencing project: providing services to taxonomists for standard genome sequencing and annotation.</title>
        <authorList>
            <consortium name="The Broad Institute Genomics Platform"/>
            <consortium name="The Broad Institute Genome Sequencing Center for Infectious Disease"/>
            <person name="Wu L."/>
            <person name="Ma J."/>
        </authorList>
    </citation>
    <scope>NUCLEOTIDE SEQUENCE [LARGE SCALE GENOMIC DNA]</scope>
    <source>
        <strain evidence="3">KCTC 12861</strain>
    </source>
</reference>
<evidence type="ECO:0000313" key="3">
    <source>
        <dbReference type="Proteomes" id="UP000637980"/>
    </source>
</evidence>
<dbReference type="PANTHER" id="PTHR45458:SF1">
    <property type="entry name" value="SHORT CHAIN DEHYDROGENASE"/>
    <property type="match status" value="1"/>
</dbReference>
<dbReference type="SUPFAM" id="SSF51735">
    <property type="entry name" value="NAD(P)-binding Rossmann-fold domains"/>
    <property type="match status" value="1"/>
</dbReference>
<sequence>MKRVAITGANRGIGLEMVKQLSANGDEILACIRSPETAVSLEGLKGVSVAVVDVTDPASCEEAATAFGPLDLLVCNAGQYRVRGRMDDPAYTPDNWAEVLATNVSGAFFTTRAFLPFLAKPGGKIAIISSRMGSNTDSVSGGSYIYRASKAAATNLASNLAIDLKQDGVAVGAFHPGHVGTDMGGETAPVTPADSAAGLLNQFHALSLETTGTYAEYNGNKLSY</sequence>
<dbReference type="InterPro" id="IPR052184">
    <property type="entry name" value="SDR_enzymes"/>
</dbReference>
<comment type="caution">
    <text evidence="2">The sequence shown here is derived from an EMBL/GenBank/DDBJ whole genome shotgun (WGS) entry which is preliminary data.</text>
</comment>
<dbReference type="PANTHER" id="PTHR45458">
    <property type="entry name" value="SHORT-CHAIN DEHYDROGENASE/REDUCTASE SDR"/>
    <property type="match status" value="1"/>
</dbReference>
<dbReference type="Pfam" id="PF00106">
    <property type="entry name" value="adh_short"/>
    <property type="match status" value="1"/>
</dbReference>
<evidence type="ECO:0000256" key="1">
    <source>
        <dbReference type="RuleBase" id="RU000363"/>
    </source>
</evidence>
<accession>A0ABQ3EPZ0</accession>
<dbReference type="CDD" id="cd05325">
    <property type="entry name" value="carb_red_sniffer_like_SDR_c"/>
    <property type="match status" value="1"/>
</dbReference>
<gene>
    <name evidence="2" type="ORF">GCM10007094_37000</name>
</gene>
<dbReference type="Proteomes" id="UP000637980">
    <property type="component" value="Unassembled WGS sequence"/>
</dbReference>
<evidence type="ECO:0000313" key="2">
    <source>
        <dbReference type="EMBL" id="GHB44294.1"/>
    </source>
</evidence>
<dbReference type="InterPro" id="IPR036291">
    <property type="entry name" value="NAD(P)-bd_dom_sf"/>
</dbReference>
<keyword evidence="3" id="KW-1185">Reference proteome</keyword>
<dbReference type="PRINTS" id="PR00081">
    <property type="entry name" value="GDHRDH"/>
</dbReference>
<dbReference type="InterPro" id="IPR002347">
    <property type="entry name" value="SDR_fam"/>
</dbReference>
<comment type="similarity">
    <text evidence="1">Belongs to the short-chain dehydrogenases/reductases (SDR) family.</text>
</comment>
<dbReference type="PRINTS" id="PR00080">
    <property type="entry name" value="SDRFAMILY"/>
</dbReference>
<proteinExistence type="inferred from homology"/>